<dbReference type="Gene3D" id="1.10.10.60">
    <property type="entry name" value="Homeodomain-like"/>
    <property type="match status" value="1"/>
</dbReference>
<dbReference type="SUPFAM" id="SSF46689">
    <property type="entry name" value="Homeodomain-like"/>
    <property type="match status" value="1"/>
</dbReference>
<evidence type="ECO:0000313" key="3">
    <source>
        <dbReference type="EMBL" id="EGU86232.1"/>
    </source>
</evidence>
<dbReference type="GO" id="GO:0003677">
    <property type="term" value="F:DNA binding"/>
    <property type="evidence" value="ECO:0007669"/>
    <property type="project" value="UniProtKB-UniRule"/>
</dbReference>
<organism evidence="3">
    <name type="scientific">Fusarium oxysporum (strain Fo5176)</name>
    <name type="common">Fusarium vascular wilt</name>
    <dbReference type="NCBI Taxonomy" id="660025"/>
    <lineage>
        <taxon>Eukaryota</taxon>
        <taxon>Fungi</taxon>
        <taxon>Dikarya</taxon>
        <taxon>Ascomycota</taxon>
        <taxon>Pezizomycotina</taxon>
        <taxon>Sordariomycetes</taxon>
        <taxon>Hypocreomycetidae</taxon>
        <taxon>Hypocreales</taxon>
        <taxon>Nectriaceae</taxon>
        <taxon>Fusarium</taxon>
        <taxon>Fusarium oxysporum species complex</taxon>
    </lineage>
</organism>
<accession>F9FA29</accession>
<evidence type="ECO:0000256" key="1">
    <source>
        <dbReference type="PROSITE-ProRule" id="PRU00320"/>
    </source>
</evidence>
<keyword evidence="1" id="KW-0539">Nucleus</keyword>
<dbReference type="InterPro" id="IPR007889">
    <property type="entry name" value="HTH_Psq"/>
</dbReference>
<evidence type="ECO:0000259" key="2">
    <source>
        <dbReference type="PROSITE" id="PS50960"/>
    </source>
</evidence>
<dbReference type="GO" id="GO:0005634">
    <property type="term" value="C:nucleus"/>
    <property type="evidence" value="ECO:0007669"/>
    <property type="project" value="UniProtKB-SubCell"/>
</dbReference>
<keyword evidence="1" id="KW-0238">DNA-binding</keyword>
<feature type="domain" description="HTH psq-type" evidence="2">
    <location>
        <begin position="1"/>
        <end position="53"/>
    </location>
</feature>
<comment type="caution">
    <text evidence="3">The sequence shown here is derived from an EMBL/GenBank/DDBJ whole genome shotgun (WGS) entry which is preliminary data.</text>
</comment>
<sequence length="423" mass="47274">MPMSRLRWEYTEDDVAEAILDITDNGFSPSQAAQRRGVPRRTLIDRLNGQTAVKEKIQPRRHLKTKVGGRQEAKRFDSFTPKAAHWYFDIRGGYVERLERVYLPQTMPADESDARLIILDGHGSHATPLDNEIFNASKATYRRELEKFASLTDSTPMDKVNFISAYAKARRVGMPEKNILSGWRRRYNLIDKGFEAQQQTVAAHIAGIASLEEELARLKRGPNPNKRFMTLGETLASGEAMAEEETLNMPIVVEGGCSGEPESESEAGSVIETNNLVHIYHFGQALSSKRLRSGVTIKPTAKKSLSHSALIAGTVMTSKAIRDNRGYSDCLEIQYWTGSVISPSAYYRLTQTSLLYAALLAGNVEFCVARDANIQYSVDLIRKCRQNNVVTPFFRSVLYGEEDGYLGRPLTDSEVAEECMSGM</sequence>
<dbReference type="AlphaFoldDB" id="F9FA29"/>
<protein>
    <recommendedName>
        <fullName evidence="2">HTH psq-type domain-containing protein</fullName>
    </recommendedName>
</protein>
<feature type="DNA-binding region" description="H-T-H motif" evidence="1">
    <location>
        <begin position="29"/>
        <end position="49"/>
    </location>
</feature>
<gene>
    <name evidence="3" type="ORF">FOXB_03254</name>
</gene>
<dbReference type="InterPro" id="IPR009057">
    <property type="entry name" value="Homeodomain-like_sf"/>
</dbReference>
<reference evidence="3" key="1">
    <citation type="journal article" date="2012" name="Mol. Plant Microbe Interact.">
        <title>A highly conserved effector in Fusarium oxysporum is required for full virulence on Arabidopsis.</title>
        <authorList>
            <person name="Thatcher L.F."/>
            <person name="Gardiner D.M."/>
            <person name="Kazan K."/>
            <person name="Manners J."/>
        </authorList>
    </citation>
    <scope>NUCLEOTIDE SEQUENCE [LARGE SCALE GENOMIC DNA]</scope>
    <source>
        <strain evidence="3">Fo5176</strain>
    </source>
</reference>
<comment type="subcellular location">
    <subcellularLocation>
        <location evidence="1">Nucleus</location>
    </subcellularLocation>
</comment>
<proteinExistence type="predicted"/>
<dbReference type="Pfam" id="PF05225">
    <property type="entry name" value="HTH_psq"/>
    <property type="match status" value="1"/>
</dbReference>
<dbReference type="EMBL" id="AFQF01001130">
    <property type="protein sequence ID" value="EGU86232.1"/>
    <property type="molecule type" value="Genomic_DNA"/>
</dbReference>
<name>F9FA29_FUSOF</name>
<dbReference type="PROSITE" id="PS50960">
    <property type="entry name" value="HTH_PSQ"/>
    <property type="match status" value="1"/>
</dbReference>